<name>A0A418VXN7_9PROT</name>
<dbReference type="AlphaFoldDB" id="A0A418VXN7"/>
<dbReference type="Proteomes" id="UP000283458">
    <property type="component" value="Unassembled WGS sequence"/>
</dbReference>
<accession>A0A418VXN7</accession>
<protein>
    <submittedName>
        <fullName evidence="1">Uncharacterized protein</fullName>
    </submittedName>
</protein>
<dbReference type="EMBL" id="QYUL01000002">
    <property type="protein sequence ID" value="RJF81880.1"/>
    <property type="molecule type" value="Genomic_DNA"/>
</dbReference>
<organism evidence="1 2">
    <name type="scientific">Azospirillum cavernae</name>
    <dbReference type="NCBI Taxonomy" id="2320860"/>
    <lineage>
        <taxon>Bacteria</taxon>
        <taxon>Pseudomonadati</taxon>
        <taxon>Pseudomonadota</taxon>
        <taxon>Alphaproteobacteria</taxon>
        <taxon>Rhodospirillales</taxon>
        <taxon>Azospirillaceae</taxon>
        <taxon>Azospirillum</taxon>
    </lineage>
</organism>
<keyword evidence="2" id="KW-1185">Reference proteome</keyword>
<sequence>MIGNIKWEELVCAVCQTIEERFDVLLDIDGEALDELDEIAKRTIGSYELAHPNPAKVAGHVVFWFRRLRPVTHRPESQNKLLVANETAALYLGLSICDLYRGEGSKETFHLPARVMKDWIASLRYNSHSPHAIAIAFEILTAEH</sequence>
<comment type="caution">
    <text evidence="1">The sequence shown here is derived from an EMBL/GenBank/DDBJ whole genome shotgun (WGS) entry which is preliminary data.</text>
</comment>
<evidence type="ECO:0000313" key="1">
    <source>
        <dbReference type="EMBL" id="RJF81880.1"/>
    </source>
</evidence>
<evidence type="ECO:0000313" key="2">
    <source>
        <dbReference type="Proteomes" id="UP000283458"/>
    </source>
</evidence>
<dbReference type="RefSeq" id="WP_119831963.1">
    <property type="nucleotide sequence ID" value="NZ_QYUL01000002.1"/>
</dbReference>
<reference evidence="1 2" key="1">
    <citation type="submission" date="2018-09" db="EMBL/GenBank/DDBJ databases">
        <authorList>
            <person name="Zhu H."/>
        </authorList>
    </citation>
    <scope>NUCLEOTIDE SEQUENCE [LARGE SCALE GENOMIC DNA]</scope>
    <source>
        <strain evidence="1 2">K2W22B-5</strain>
    </source>
</reference>
<dbReference type="OrthoDB" id="8446858at2"/>
<proteinExistence type="predicted"/>
<gene>
    <name evidence="1" type="ORF">D3877_17435</name>
</gene>